<keyword evidence="2" id="KW-1185">Reference proteome</keyword>
<evidence type="ECO:0000313" key="1">
    <source>
        <dbReference type="EMBL" id="KAH7352183.1"/>
    </source>
</evidence>
<comment type="caution">
    <text evidence="1">The sequence shown here is derived from an EMBL/GenBank/DDBJ whole genome shotgun (WGS) entry which is preliminary data.</text>
</comment>
<gene>
    <name evidence="1" type="ORF">KP509_19G033800</name>
</gene>
<sequence>MHVGKECPIRGEELWSGPLWKEALKVLPPVTKKEGTVPDTGMYLRCKNLASCGIVGGIQGGRENSSRFFFELWPLWMNCCTSEGKLQYASSSSIQLKGKRREIKRVCEHLQAVTIKTQWQMHRKTCKTSLYIDEGR</sequence>
<dbReference type="Proteomes" id="UP000825935">
    <property type="component" value="Chromosome 19"/>
</dbReference>
<protein>
    <submittedName>
        <fullName evidence="1">Uncharacterized protein</fullName>
    </submittedName>
</protein>
<evidence type="ECO:0000313" key="2">
    <source>
        <dbReference type="Proteomes" id="UP000825935"/>
    </source>
</evidence>
<reference evidence="1" key="1">
    <citation type="submission" date="2021-08" db="EMBL/GenBank/DDBJ databases">
        <title>WGS assembly of Ceratopteris richardii.</title>
        <authorList>
            <person name="Marchant D.B."/>
            <person name="Chen G."/>
            <person name="Jenkins J."/>
            <person name="Shu S."/>
            <person name="Leebens-Mack J."/>
            <person name="Grimwood J."/>
            <person name="Schmutz J."/>
            <person name="Soltis P."/>
            <person name="Soltis D."/>
            <person name="Chen Z.-H."/>
        </authorList>
    </citation>
    <scope>NUCLEOTIDE SEQUENCE</scope>
    <source>
        <strain evidence="1">Whitten #5841</strain>
        <tissue evidence="1">Leaf</tissue>
    </source>
</reference>
<organism evidence="1 2">
    <name type="scientific">Ceratopteris richardii</name>
    <name type="common">Triangle waterfern</name>
    <dbReference type="NCBI Taxonomy" id="49495"/>
    <lineage>
        <taxon>Eukaryota</taxon>
        <taxon>Viridiplantae</taxon>
        <taxon>Streptophyta</taxon>
        <taxon>Embryophyta</taxon>
        <taxon>Tracheophyta</taxon>
        <taxon>Polypodiopsida</taxon>
        <taxon>Polypodiidae</taxon>
        <taxon>Polypodiales</taxon>
        <taxon>Pteridineae</taxon>
        <taxon>Pteridaceae</taxon>
        <taxon>Parkerioideae</taxon>
        <taxon>Ceratopteris</taxon>
    </lineage>
</organism>
<proteinExistence type="predicted"/>
<accession>A0A8T2SMV9</accession>
<dbReference type="EMBL" id="CM035424">
    <property type="protein sequence ID" value="KAH7352183.1"/>
    <property type="molecule type" value="Genomic_DNA"/>
</dbReference>
<name>A0A8T2SMV9_CERRI</name>
<dbReference type="AlphaFoldDB" id="A0A8T2SMV9"/>